<evidence type="ECO:0000313" key="1">
    <source>
        <dbReference type="EMBL" id="MFC1413152.1"/>
    </source>
</evidence>
<keyword evidence="2" id="KW-1185">Reference proteome</keyword>
<name>A0ABV6VHS6_9ACTN</name>
<dbReference type="InterPro" id="IPR009057">
    <property type="entry name" value="Homeodomain-like_sf"/>
</dbReference>
<dbReference type="PANTHER" id="PTHR30055">
    <property type="entry name" value="HTH-TYPE TRANSCRIPTIONAL REGULATOR RUTR"/>
    <property type="match status" value="1"/>
</dbReference>
<dbReference type="Gene3D" id="1.10.357.10">
    <property type="entry name" value="Tetracycline Repressor, domain 2"/>
    <property type="match status" value="1"/>
</dbReference>
<organism evidence="1 2">
    <name type="scientific">Streptacidiphilus alkalitolerans</name>
    <dbReference type="NCBI Taxonomy" id="3342712"/>
    <lineage>
        <taxon>Bacteria</taxon>
        <taxon>Bacillati</taxon>
        <taxon>Actinomycetota</taxon>
        <taxon>Actinomycetes</taxon>
        <taxon>Kitasatosporales</taxon>
        <taxon>Streptomycetaceae</taxon>
        <taxon>Streptacidiphilus</taxon>
    </lineage>
</organism>
<comment type="caution">
    <text evidence="1">The sequence shown here is derived from an EMBL/GenBank/DDBJ whole genome shotgun (WGS) entry which is preliminary data.</text>
</comment>
<accession>A0ABV6VHS6</accession>
<dbReference type="SUPFAM" id="SSF48498">
    <property type="entry name" value="Tetracyclin repressor-like, C-terminal domain"/>
    <property type="match status" value="1"/>
</dbReference>
<dbReference type="SUPFAM" id="SSF46689">
    <property type="entry name" value="Homeodomain-like"/>
    <property type="match status" value="1"/>
</dbReference>
<dbReference type="InterPro" id="IPR036271">
    <property type="entry name" value="Tet_transcr_reg_TetR-rel_C_sf"/>
</dbReference>
<dbReference type="EMBL" id="JBHEZX010000015">
    <property type="protein sequence ID" value="MFC1413152.1"/>
    <property type="molecule type" value="Genomic_DNA"/>
</dbReference>
<dbReference type="InterPro" id="IPR001647">
    <property type="entry name" value="HTH_TetR"/>
</dbReference>
<reference evidence="1 2" key="1">
    <citation type="submission" date="2024-09" db="EMBL/GenBank/DDBJ databases">
        <authorList>
            <person name="Lee S.D."/>
        </authorList>
    </citation>
    <scope>NUCLEOTIDE SEQUENCE [LARGE SCALE GENOMIC DNA]</scope>
    <source>
        <strain evidence="1 2">N1-1</strain>
    </source>
</reference>
<gene>
    <name evidence="1" type="ORF">ACEZDG_28180</name>
</gene>
<dbReference type="InterPro" id="IPR050109">
    <property type="entry name" value="HTH-type_TetR-like_transc_reg"/>
</dbReference>
<dbReference type="PANTHER" id="PTHR30055:SF200">
    <property type="entry name" value="HTH-TYPE TRANSCRIPTIONAL REPRESSOR BDCR"/>
    <property type="match status" value="1"/>
</dbReference>
<protein>
    <submittedName>
        <fullName evidence="1">TetR/AcrR family transcriptional regulator</fullName>
    </submittedName>
</protein>
<sequence>MTQQHSDPARTDPAATDPAQTGPAQTGKPSMRQRIIEAATELFYTQGIRAVSAEKIIARVGITKVTFYRHFPTKDDLIVAYLERRAAWERDAVGGARRAAAGNACEAFRMIAEGIGAESCGPGFRGCPFINAAAEYAEAEHPVRQVVDSHRRWFKGTIEEMLQELHVADASGVADQLVMLRDGAMVGGYLGDPQTIARSLYNGGRAVVEFHAPQDAPS</sequence>
<dbReference type="Proteomes" id="UP001592582">
    <property type="component" value="Unassembled WGS sequence"/>
</dbReference>
<evidence type="ECO:0000313" key="2">
    <source>
        <dbReference type="Proteomes" id="UP001592582"/>
    </source>
</evidence>
<dbReference type="Pfam" id="PF00440">
    <property type="entry name" value="TetR_N"/>
    <property type="match status" value="1"/>
</dbReference>
<dbReference type="PRINTS" id="PR00455">
    <property type="entry name" value="HTHTETR"/>
</dbReference>
<dbReference type="PROSITE" id="PS50977">
    <property type="entry name" value="HTH_TETR_2"/>
    <property type="match status" value="1"/>
</dbReference>
<proteinExistence type="predicted"/>